<sequence length="163" mass="18455">MWCPSHIGIKGNETVDHAAANPTLSLSPLKTSSAQDYNSFINKIIKTRWQNSWNDIPLSNKLKQLKPFVEPWDSSNRNSRIEEVIITRIRIGHTRLTHNHLFTRSPQPICTCGETLTVKHLLTCPSHAQKRSTLPCSPSPINNTQSCDSLLSYLKSIHVYNLI</sequence>
<dbReference type="EMBL" id="HBUF01079544">
    <property type="protein sequence ID" value="CAG6632391.1"/>
    <property type="molecule type" value="Transcribed_RNA"/>
</dbReference>
<accession>A0A8D8QIB5</accession>
<dbReference type="EMBL" id="HBUF01079543">
    <property type="protein sequence ID" value="CAG6632390.1"/>
    <property type="molecule type" value="Transcribed_RNA"/>
</dbReference>
<protein>
    <recommendedName>
        <fullName evidence="2">RNase H type-1 domain-containing protein</fullName>
    </recommendedName>
</protein>
<dbReference type="AlphaFoldDB" id="A0A8D8QIB5"/>
<name>A0A8D8QIB5_9HEMI</name>
<organism evidence="1">
    <name type="scientific">Cacopsylla melanoneura</name>
    <dbReference type="NCBI Taxonomy" id="428564"/>
    <lineage>
        <taxon>Eukaryota</taxon>
        <taxon>Metazoa</taxon>
        <taxon>Ecdysozoa</taxon>
        <taxon>Arthropoda</taxon>
        <taxon>Hexapoda</taxon>
        <taxon>Insecta</taxon>
        <taxon>Pterygota</taxon>
        <taxon>Neoptera</taxon>
        <taxon>Paraneoptera</taxon>
        <taxon>Hemiptera</taxon>
        <taxon>Sternorrhyncha</taxon>
        <taxon>Psylloidea</taxon>
        <taxon>Psyllidae</taxon>
        <taxon>Psyllinae</taxon>
        <taxon>Cacopsylla</taxon>
    </lineage>
</organism>
<reference evidence="1" key="1">
    <citation type="submission" date="2021-05" db="EMBL/GenBank/DDBJ databases">
        <authorList>
            <person name="Alioto T."/>
            <person name="Alioto T."/>
            <person name="Gomez Garrido J."/>
        </authorList>
    </citation>
    <scope>NUCLEOTIDE SEQUENCE</scope>
</reference>
<proteinExistence type="predicted"/>
<evidence type="ECO:0000313" key="1">
    <source>
        <dbReference type="EMBL" id="CAG6632391.1"/>
    </source>
</evidence>
<evidence type="ECO:0008006" key="2">
    <source>
        <dbReference type="Google" id="ProtNLM"/>
    </source>
</evidence>